<dbReference type="RefSeq" id="WP_085417429.1">
    <property type="nucleotide sequence ID" value="NZ_CAUJPY010000040.1"/>
</dbReference>
<keyword evidence="1" id="KW-0472">Membrane</keyword>
<evidence type="ECO:0000313" key="3">
    <source>
        <dbReference type="Proteomes" id="UP000279284"/>
    </source>
</evidence>
<name>A0A448D6X6_9NEIS</name>
<keyword evidence="1" id="KW-0812">Transmembrane</keyword>
<gene>
    <name evidence="2" type="ORF">NCTC10296_00795</name>
</gene>
<keyword evidence="1" id="KW-1133">Transmembrane helix</keyword>
<protein>
    <submittedName>
        <fullName evidence="2">Uncharacterized protein</fullName>
    </submittedName>
</protein>
<reference evidence="2 3" key="1">
    <citation type="submission" date="2018-12" db="EMBL/GenBank/DDBJ databases">
        <authorList>
            <consortium name="Pathogen Informatics"/>
        </authorList>
    </citation>
    <scope>NUCLEOTIDE SEQUENCE [LARGE SCALE GENOMIC DNA]</scope>
    <source>
        <strain evidence="2 3">NCTC10296</strain>
    </source>
</reference>
<evidence type="ECO:0000256" key="1">
    <source>
        <dbReference type="SAM" id="Phobius"/>
    </source>
</evidence>
<dbReference type="EMBL" id="LR134313">
    <property type="protein sequence ID" value="VEF00320.1"/>
    <property type="molecule type" value="Genomic_DNA"/>
</dbReference>
<accession>A0A448D6X6</accession>
<feature type="transmembrane region" description="Helical" evidence="1">
    <location>
        <begin position="46"/>
        <end position="63"/>
    </location>
</feature>
<sequence>MPPEKIYYAVIILISAVSILLSPFFYVRATKRVKSRHEIKNDWKMVVISSMIMFVVLLLIWLVL</sequence>
<keyword evidence="3" id="KW-1185">Reference proteome</keyword>
<dbReference type="KEGG" id="nci:NCTC10296_00795"/>
<proteinExistence type="predicted"/>
<evidence type="ECO:0000313" key="2">
    <source>
        <dbReference type="EMBL" id="VEF00320.1"/>
    </source>
</evidence>
<organism evidence="2 3">
    <name type="scientific">Neisseria canis</name>
    <dbReference type="NCBI Taxonomy" id="493"/>
    <lineage>
        <taxon>Bacteria</taxon>
        <taxon>Pseudomonadati</taxon>
        <taxon>Pseudomonadota</taxon>
        <taxon>Betaproteobacteria</taxon>
        <taxon>Neisseriales</taxon>
        <taxon>Neisseriaceae</taxon>
        <taxon>Neisseria</taxon>
    </lineage>
</organism>
<dbReference type="Proteomes" id="UP000279284">
    <property type="component" value="Chromosome"/>
</dbReference>
<dbReference type="AlphaFoldDB" id="A0A448D6X6"/>
<feature type="transmembrane region" description="Helical" evidence="1">
    <location>
        <begin position="6"/>
        <end position="26"/>
    </location>
</feature>